<reference evidence="1 2" key="1">
    <citation type="submission" date="2015-03" db="EMBL/GenBank/DDBJ databases">
        <title>Caedibacter varicaedens, whole genome shotgun sequence.</title>
        <authorList>
            <person name="Suzuki H."/>
            <person name="Dapper A.L."/>
            <person name="Gibson A.K."/>
            <person name="Jackson C."/>
            <person name="Lee H."/>
            <person name="Pejaver V.R."/>
            <person name="Doak T."/>
            <person name="Lynch M."/>
        </authorList>
    </citation>
    <scope>NUCLEOTIDE SEQUENCE [LARGE SCALE GENOMIC DNA]</scope>
</reference>
<dbReference type="AlphaFoldDB" id="A0A0K8MCA2"/>
<dbReference type="STRING" id="1629334.Cva_00755"/>
<accession>A0A0K8MCA2</accession>
<evidence type="ECO:0000313" key="1">
    <source>
        <dbReference type="EMBL" id="GAO98107.1"/>
    </source>
</evidence>
<protein>
    <submittedName>
        <fullName evidence="1">Uncharacterized protein</fullName>
    </submittedName>
</protein>
<comment type="caution">
    <text evidence="1">The sequence shown here is derived from an EMBL/GenBank/DDBJ whole genome shotgun (WGS) entry which is preliminary data.</text>
</comment>
<sequence>MSDKIIRFPKKKRIILNQEMTDKISQSLAHIIASTETVGGLLLLLKHNGEVWLSVDGDLSTADISHMGCIAIHDAYQTEMDEREDF</sequence>
<dbReference type="EMBL" id="BBVC01000024">
    <property type="protein sequence ID" value="GAO98107.1"/>
    <property type="molecule type" value="Genomic_DNA"/>
</dbReference>
<dbReference type="Proteomes" id="UP000036771">
    <property type="component" value="Unassembled WGS sequence"/>
</dbReference>
<evidence type="ECO:0000313" key="2">
    <source>
        <dbReference type="Proteomes" id="UP000036771"/>
    </source>
</evidence>
<organism evidence="1 2">
    <name type="scientific">Caedimonas varicaedens</name>
    <dbReference type="NCBI Taxonomy" id="1629334"/>
    <lineage>
        <taxon>Bacteria</taxon>
        <taxon>Pseudomonadati</taxon>
        <taxon>Pseudomonadota</taxon>
        <taxon>Alphaproteobacteria</taxon>
        <taxon>Holosporales</taxon>
        <taxon>Caedimonadaceae</taxon>
        <taxon>Caedimonas</taxon>
    </lineage>
</organism>
<proteinExistence type="predicted"/>
<gene>
    <name evidence="1" type="ORF">Cva_00755</name>
</gene>
<name>A0A0K8MCA2_9PROT</name>
<keyword evidence="2" id="KW-1185">Reference proteome</keyword>